<gene>
    <name evidence="12" type="ORF">SAMN02910265_00227</name>
</gene>
<dbReference type="InterPro" id="IPR006483">
    <property type="entry name" value="CRISPR-assoc_Cas3_HD"/>
</dbReference>
<keyword evidence="5" id="KW-0547">Nucleotide-binding</keyword>
<keyword evidence="3" id="KW-0540">Nuclease</keyword>
<keyword evidence="6" id="KW-0378">Hydrolase</keyword>
<dbReference type="InterPro" id="IPR014001">
    <property type="entry name" value="Helicase_ATP-bd"/>
</dbReference>
<dbReference type="InterPro" id="IPR027417">
    <property type="entry name" value="P-loop_NTPase"/>
</dbReference>
<dbReference type="CDD" id="cd17930">
    <property type="entry name" value="DEXHc_cas3"/>
    <property type="match status" value="1"/>
</dbReference>
<dbReference type="GO" id="GO:0016787">
    <property type="term" value="F:hydrolase activity"/>
    <property type="evidence" value="ECO:0007669"/>
    <property type="project" value="UniProtKB-KW"/>
</dbReference>
<dbReference type="PROSITE" id="PS51192">
    <property type="entry name" value="HELICASE_ATP_BIND_1"/>
    <property type="match status" value="1"/>
</dbReference>
<keyword evidence="7 12" id="KW-0347">Helicase</keyword>
<dbReference type="GO" id="GO:0051607">
    <property type="term" value="P:defense response to virus"/>
    <property type="evidence" value="ECO:0007669"/>
    <property type="project" value="UniProtKB-KW"/>
</dbReference>
<dbReference type="InterPro" id="IPR011545">
    <property type="entry name" value="DEAD/DEAH_box_helicase_dom"/>
</dbReference>
<keyword evidence="12" id="KW-0255">Endonuclease</keyword>
<evidence type="ECO:0000256" key="5">
    <source>
        <dbReference type="ARBA" id="ARBA00022741"/>
    </source>
</evidence>
<protein>
    <submittedName>
        <fullName evidence="12">CRISPR-associated endonuclease/helicase Cas3</fullName>
    </submittedName>
</protein>
<dbReference type="InterPro" id="IPR038257">
    <property type="entry name" value="CRISPR-assoc_Cas3_HD_sf"/>
</dbReference>
<comment type="similarity">
    <text evidence="2">In the central section; belongs to the CRISPR-associated helicase Cas3 family.</text>
</comment>
<dbReference type="Pfam" id="PF00270">
    <property type="entry name" value="DEAD"/>
    <property type="match status" value="1"/>
</dbReference>
<dbReference type="PANTHER" id="PTHR47961:SF6">
    <property type="entry name" value="DNA-DIRECTED DNA POLYMERASE"/>
    <property type="match status" value="1"/>
</dbReference>
<dbReference type="Gene3D" id="3.40.50.300">
    <property type="entry name" value="P-loop containing nucleotide triphosphate hydrolases"/>
    <property type="match status" value="2"/>
</dbReference>
<evidence type="ECO:0000256" key="4">
    <source>
        <dbReference type="ARBA" id="ARBA00022723"/>
    </source>
</evidence>
<dbReference type="InterPro" id="IPR050474">
    <property type="entry name" value="Hel308_SKI2-like"/>
</dbReference>
<feature type="domain" description="Helicase ATP-binding" evidence="10">
    <location>
        <begin position="239"/>
        <end position="425"/>
    </location>
</feature>
<evidence type="ECO:0000256" key="3">
    <source>
        <dbReference type="ARBA" id="ARBA00022722"/>
    </source>
</evidence>
<dbReference type="Pfam" id="PF22590">
    <property type="entry name" value="Cas3-like_C_2"/>
    <property type="match status" value="1"/>
</dbReference>
<dbReference type="PANTHER" id="PTHR47961">
    <property type="entry name" value="DNA POLYMERASE THETA, PUTATIVE (AFU_ORTHOLOGUE AFUA_1G05260)-RELATED"/>
    <property type="match status" value="1"/>
</dbReference>
<evidence type="ECO:0000256" key="2">
    <source>
        <dbReference type="ARBA" id="ARBA00009046"/>
    </source>
</evidence>
<evidence type="ECO:0000313" key="13">
    <source>
        <dbReference type="Proteomes" id="UP000183190"/>
    </source>
</evidence>
<dbReference type="InterPro" id="IPR054712">
    <property type="entry name" value="Cas3-like_dom"/>
</dbReference>
<dbReference type="Proteomes" id="UP000183190">
    <property type="component" value="Unassembled WGS sequence"/>
</dbReference>
<reference evidence="12 13" key="1">
    <citation type="submission" date="2016-10" db="EMBL/GenBank/DDBJ databases">
        <authorList>
            <person name="de Groot N.N."/>
        </authorList>
    </citation>
    <scope>NUCLEOTIDE SEQUENCE [LARGE SCALE GENOMIC DNA]</scope>
    <source>
        <strain evidence="12 13">YAD2003</strain>
    </source>
</reference>
<dbReference type="Gene3D" id="1.10.3210.30">
    <property type="match status" value="1"/>
</dbReference>
<evidence type="ECO:0000256" key="1">
    <source>
        <dbReference type="ARBA" id="ARBA00006847"/>
    </source>
</evidence>
<evidence type="ECO:0000259" key="11">
    <source>
        <dbReference type="PROSITE" id="PS51643"/>
    </source>
</evidence>
<dbReference type="SMART" id="SM00487">
    <property type="entry name" value="DEXDc"/>
    <property type="match status" value="1"/>
</dbReference>
<accession>A0A1H6HVP3</accession>
<dbReference type="EMBL" id="FNWV01000001">
    <property type="protein sequence ID" value="SEH38360.1"/>
    <property type="molecule type" value="Genomic_DNA"/>
</dbReference>
<dbReference type="CDD" id="cd09641">
    <property type="entry name" value="Cas3''_I"/>
    <property type="match status" value="1"/>
</dbReference>
<keyword evidence="8" id="KW-0067">ATP-binding</keyword>
<evidence type="ECO:0000313" key="12">
    <source>
        <dbReference type="EMBL" id="SEH38360.1"/>
    </source>
</evidence>
<dbReference type="GO" id="GO:0046872">
    <property type="term" value="F:metal ion binding"/>
    <property type="evidence" value="ECO:0007669"/>
    <property type="project" value="UniProtKB-KW"/>
</dbReference>
<evidence type="ECO:0000256" key="9">
    <source>
        <dbReference type="ARBA" id="ARBA00023118"/>
    </source>
</evidence>
<proteinExistence type="inferred from homology"/>
<dbReference type="OrthoDB" id="9810236at2"/>
<sequence>MEYYAHTTDDRKQTVQEHLENVAEAARDNSVELTKDIAYFIGLAYDIGKYSLAFQRRLSGSSERFEHSSCGAIEAGKLNTNISAENRLFLLYMIQYCIAGHHTGLPDGGSDADLADADTTLHSRLKREKNYIGDADYSAYSQQIDLVFPEAIRFTEEFKKVNSKTELVEKYAFFTRYLFSCLTDADFIDTEHFCSPEIERGCDADFSEAEKSVDECLSGFVHDTPLKLARSRLQEQAVSRSSDDSAVSILNMPTGSGKTLCSIKIALKKLREHGKKRIIYVIPYTSIIEQTAETFEKLFGKYADILQHHSNYCFEDMGENDLTADKLKRSAENWDAPIIITTCVQFFQSLYHYRSSGLRKLHNYADSIIIFDEVHMLPVEMLQPCLRGIGFVTKYLNSEAVFLSATMPDYTPLFEKFSINAPLCELIRDKSDFSYFSKCRYIDLGTTTIESIAERAMGYQSSLIIVNSRRTAREMYNILGGKKYHLSTYMTPSDRSAAIKAIRSDLAKGEKITVVSTSLVEAGVDLDFETVFRQLAGLDSILQSGGRCNREGKRECGDVFIFETDEKPHGDLQIRASAMRELLQNYDDISSQECIREYYSRIFNYSKEAIERNSIANITHSLDSIPFRTYSEKFKFIQDDTVGVVINNNTETEELLALVFSSKKTALRKLQKYTVSLKLHGEYDKALSIGLIRDVGNGVYVLTNNDNYRSDTGLDIDHQSDYLF</sequence>
<dbReference type="GO" id="GO:0003676">
    <property type="term" value="F:nucleic acid binding"/>
    <property type="evidence" value="ECO:0007669"/>
    <property type="project" value="InterPro"/>
</dbReference>
<dbReference type="PROSITE" id="PS51643">
    <property type="entry name" value="HD_CAS3"/>
    <property type="match status" value="1"/>
</dbReference>
<name>A0A1H6HVP3_RUMFL</name>
<dbReference type="GO" id="GO:0005524">
    <property type="term" value="F:ATP binding"/>
    <property type="evidence" value="ECO:0007669"/>
    <property type="project" value="UniProtKB-KW"/>
</dbReference>
<dbReference type="GO" id="GO:0004386">
    <property type="term" value="F:helicase activity"/>
    <property type="evidence" value="ECO:0007669"/>
    <property type="project" value="UniProtKB-KW"/>
</dbReference>
<dbReference type="NCBIfam" id="TIGR01587">
    <property type="entry name" value="cas3_core"/>
    <property type="match status" value="1"/>
</dbReference>
<evidence type="ECO:0000256" key="7">
    <source>
        <dbReference type="ARBA" id="ARBA00022806"/>
    </source>
</evidence>
<evidence type="ECO:0000256" key="8">
    <source>
        <dbReference type="ARBA" id="ARBA00022840"/>
    </source>
</evidence>
<dbReference type="InterPro" id="IPR006474">
    <property type="entry name" value="Helicase_Cas3_CRISPR-ass_core"/>
</dbReference>
<organism evidence="12 13">
    <name type="scientific">Ruminococcus flavefaciens</name>
    <dbReference type="NCBI Taxonomy" id="1265"/>
    <lineage>
        <taxon>Bacteria</taxon>
        <taxon>Bacillati</taxon>
        <taxon>Bacillota</taxon>
        <taxon>Clostridia</taxon>
        <taxon>Eubacteriales</taxon>
        <taxon>Oscillospiraceae</taxon>
        <taxon>Ruminococcus</taxon>
    </lineage>
</organism>
<dbReference type="RefSeq" id="WP_074714069.1">
    <property type="nucleotide sequence ID" value="NZ_FNWV01000001.1"/>
</dbReference>
<keyword evidence="4" id="KW-0479">Metal-binding</keyword>
<evidence type="ECO:0000259" key="10">
    <source>
        <dbReference type="PROSITE" id="PS51192"/>
    </source>
</evidence>
<feature type="domain" description="HD Cas3-type" evidence="11">
    <location>
        <begin position="8"/>
        <end position="188"/>
    </location>
</feature>
<dbReference type="GO" id="GO:0004519">
    <property type="term" value="F:endonuclease activity"/>
    <property type="evidence" value="ECO:0007669"/>
    <property type="project" value="UniProtKB-KW"/>
</dbReference>
<evidence type="ECO:0000256" key="6">
    <source>
        <dbReference type="ARBA" id="ARBA00022801"/>
    </source>
</evidence>
<comment type="similarity">
    <text evidence="1">In the N-terminal section; belongs to the CRISPR-associated nuclease Cas3-HD family.</text>
</comment>
<dbReference type="SUPFAM" id="SSF52540">
    <property type="entry name" value="P-loop containing nucleoside triphosphate hydrolases"/>
    <property type="match status" value="1"/>
</dbReference>
<dbReference type="NCBIfam" id="TIGR01596">
    <property type="entry name" value="cas3_HD"/>
    <property type="match status" value="1"/>
</dbReference>
<keyword evidence="9" id="KW-0051">Antiviral defense</keyword>
<dbReference type="AlphaFoldDB" id="A0A1H6HVP3"/>